<evidence type="ECO:0000256" key="7">
    <source>
        <dbReference type="ARBA" id="ARBA00022824"/>
    </source>
</evidence>
<dbReference type="Proteomes" id="UP000585474">
    <property type="component" value="Unassembled WGS sequence"/>
</dbReference>
<dbReference type="CDD" id="cd02982">
    <property type="entry name" value="PDI_b'_family"/>
    <property type="match status" value="1"/>
</dbReference>
<evidence type="ECO:0000256" key="6">
    <source>
        <dbReference type="ARBA" id="ARBA00022737"/>
    </source>
</evidence>
<dbReference type="InterPro" id="IPR017937">
    <property type="entry name" value="Thioredoxin_CS"/>
</dbReference>
<dbReference type="OrthoDB" id="427280at2759"/>
<feature type="disulfide bond" description="Redox-active" evidence="12">
    <location>
        <begin position="63"/>
        <end position="66"/>
    </location>
</feature>
<dbReference type="InterPro" id="IPR036249">
    <property type="entry name" value="Thioredoxin-like_sf"/>
</dbReference>
<evidence type="ECO:0000256" key="9">
    <source>
        <dbReference type="ARBA" id="ARBA00023180"/>
    </source>
</evidence>
<gene>
    <name evidence="16" type="ORF">Acr_04g0000890</name>
</gene>
<feature type="disulfide bond" description="Redox-active" evidence="12">
    <location>
        <begin position="408"/>
        <end position="411"/>
    </location>
</feature>
<dbReference type="CDD" id="cd02961">
    <property type="entry name" value="PDI_a_family"/>
    <property type="match status" value="1"/>
</dbReference>
<dbReference type="GO" id="GO:0006457">
    <property type="term" value="P:protein folding"/>
    <property type="evidence" value="ECO:0007669"/>
    <property type="project" value="TreeGrafter"/>
</dbReference>
<keyword evidence="7" id="KW-0256">Endoplasmic reticulum</keyword>
<dbReference type="NCBIfam" id="TIGR01130">
    <property type="entry name" value="ER_PDI_fam"/>
    <property type="match status" value="1"/>
</dbReference>
<evidence type="ECO:0000256" key="2">
    <source>
        <dbReference type="ARBA" id="ARBA00004319"/>
    </source>
</evidence>
<feature type="chain" id="PRO_5029942125" description="Protein disulfide-isomerase" evidence="14">
    <location>
        <begin position="25"/>
        <end position="534"/>
    </location>
</feature>
<evidence type="ECO:0000256" key="1">
    <source>
        <dbReference type="ARBA" id="ARBA00001182"/>
    </source>
</evidence>
<keyword evidence="6" id="KW-0677">Repeat</keyword>
<dbReference type="AlphaFoldDB" id="A0A7J0EFW6"/>
<evidence type="ECO:0000313" key="16">
    <source>
        <dbReference type="EMBL" id="GFY85351.1"/>
    </source>
</evidence>
<reference evidence="16 17" key="1">
    <citation type="submission" date="2019-07" db="EMBL/GenBank/DDBJ databases">
        <title>De Novo Assembly of kiwifruit Actinidia rufa.</title>
        <authorList>
            <person name="Sugita-Konishi S."/>
            <person name="Sato K."/>
            <person name="Mori E."/>
            <person name="Abe Y."/>
            <person name="Kisaki G."/>
            <person name="Hamano K."/>
            <person name="Suezawa K."/>
            <person name="Otani M."/>
            <person name="Fukuda T."/>
            <person name="Manabe T."/>
            <person name="Gomi K."/>
            <person name="Tabuchi M."/>
            <person name="Akimitsu K."/>
            <person name="Kataoka I."/>
        </authorList>
    </citation>
    <scope>NUCLEOTIDE SEQUENCE [LARGE SCALE GENOMIC DNA]</scope>
    <source>
        <strain evidence="17">cv. Fuchu</strain>
    </source>
</reference>
<dbReference type="FunFam" id="3.40.30.10:FF:000152">
    <property type="entry name" value="Protein disulfide-isomerase"/>
    <property type="match status" value="1"/>
</dbReference>
<keyword evidence="5 14" id="KW-0732">Signal</keyword>
<dbReference type="SUPFAM" id="SSF52833">
    <property type="entry name" value="Thioredoxin-like"/>
    <property type="match status" value="4"/>
</dbReference>
<dbReference type="InterPro" id="IPR013766">
    <property type="entry name" value="Thioredoxin_domain"/>
</dbReference>
<organism evidence="16 17">
    <name type="scientific">Actinidia rufa</name>
    <dbReference type="NCBI Taxonomy" id="165716"/>
    <lineage>
        <taxon>Eukaryota</taxon>
        <taxon>Viridiplantae</taxon>
        <taxon>Streptophyta</taxon>
        <taxon>Embryophyta</taxon>
        <taxon>Tracheophyta</taxon>
        <taxon>Spermatophyta</taxon>
        <taxon>Magnoliopsida</taxon>
        <taxon>eudicotyledons</taxon>
        <taxon>Gunneridae</taxon>
        <taxon>Pentapetalae</taxon>
        <taxon>asterids</taxon>
        <taxon>Ericales</taxon>
        <taxon>Actinidiaceae</taxon>
        <taxon>Actinidia</taxon>
    </lineage>
</organism>
<dbReference type="InterPro" id="IPR005792">
    <property type="entry name" value="Prot_disulphide_isomerase"/>
</dbReference>
<dbReference type="PANTHER" id="PTHR18929">
    <property type="entry name" value="PROTEIN DISULFIDE ISOMERASE"/>
    <property type="match status" value="1"/>
</dbReference>
<evidence type="ECO:0000256" key="14">
    <source>
        <dbReference type="RuleBase" id="RU361130"/>
    </source>
</evidence>
<evidence type="ECO:0000256" key="4">
    <source>
        <dbReference type="ARBA" id="ARBA00012723"/>
    </source>
</evidence>
<dbReference type="PROSITE" id="PS00194">
    <property type="entry name" value="THIOREDOXIN_1"/>
    <property type="match status" value="2"/>
</dbReference>
<dbReference type="CDD" id="cd02981">
    <property type="entry name" value="PDI_b_family"/>
    <property type="match status" value="1"/>
</dbReference>
<evidence type="ECO:0000256" key="5">
    <source>
        <dbReference type="ARBA" id="ARBA00022729"/>
    </source>
</evidence>
<dbReference type="NCBIfam" id="TIGR01126">
    <property type="entry name" value="pdi_dom"/>
    <property type="match status" value="2"/>
</dbReference>
<proteinExistence type="inferred from homology"/>
<evidence type="ECO:0000256" key="10">
    <source>
        <dbReference type="ARBA" id="ARBA00023235"/>
    </source>
</evidence>
<comment type="subcellular location">
    <subcellularLocation>
        <location evidence="2">Endoplasmic reticulum lumen</location>
    </subcellularLocation>
</comment>
<comment type="caution">
    <text evidence="16">The sequence shown here is derived from an EMBL/GenBank/DDBJ whole genome shotgun (WGS) entry which is preliminary data.</text>
</comment>
<evidence type="ECO:0000256" key="12">
    <source>
        <dbReference type="PIRSR" id="PIRSR605792-51"/>
    </source>
</evidence>
<dbReference type="CDD" id="cd02995">
    <property type="entry name" value="PDI_a_PDI_a'_C"/>
    <property type="match status" value="1"/>
</dbReference>
<comment type="similarity">
    <text evidence="3 13">Belongs to the protein disulfide isomerase family.</text>
</comment>
<dbReference type="GO" id="GO:0003756">
    <property type="term" value="F:protein disulfide isomerase activity"/>
    <property type="evidence" value="ECO:0007669"/>
    <property type="project" value="UniProtKB-EC"/>
</dbReference>
<feature type="domain" description="Thioredoxin" evidence="15">
    <location>
        <begin position="358"/>
        <end position="486"/>
    </location>
</feature>
<dbReference type="PRINTS" id="PR00421">
    <property type="entry name" value="THIOREDOXIN"/>
</dbReference>
<dbReference type="InterPro" id="IPR005788">
    <property type="entry name" value="PDI_thioredoxin-like_dom"/>
</dbReference>
<dbReference type="Pfam" id="PF00085">
    <property type="entry name" value="Thioredoxin"/>
    <property type="match status" value="2"/>
</dbReference>
<evidence type="ECO:0000256" key="11">
    <source>
        <dbReference type="ARBA" id="ARBA00023284"/>
    </source>
</evidence>
<keyword evidence="8 12" id="KW-1015">Disulfide bond</keyword>
<accession>A0A7J0EFW6</accession>
<dbReference type="FunFam" id="3.40.30.10:FF:000143">
    <property type="entry name" value="Protein disulfide-isomerase"/>
    <property type="match status" value="1"/>
</dbReference>
<dbReference type="GO" id="GO:0005788">
    <property type="term" value="C:endoplasmic reticulum lumen"/>
    <property type="evidence" value="ECO:0007669"/>
    <property type="project" value="UniProtKB-SubCell"/>
</dbReference>
<dbReference type="FunFam" id="3.40.30.10:FF:000150">
    <property type="entry name" value="Protein disulfide-isomerase"/>
    <property type="match status" value="1"/>
</dbReference>
<evidence type="ECO:0000256" key="13">
    <source>
        <dbReference type="RuleBase" id="RU004208"/>
    </source>
</evidence>
<dbReference type="GO" id="GO:0034976">
    <property type="term" value="P:response to endoplasmic reticulum stress"/>
    <property type="evidence" value="ECO:0007669"/>
    <property type="project" value="TreeGrafter"/>
</dbReference>
<keyword evidence="17" id="KW-1185">Reference proteome</keyword>
<evidence type="ECO:0000256" key="8">
    <source>
        <dbReference type="ARBA" id="ARBA00023157"/>
    </source>
</evidence>
<evidence type="ECO:0000313" key="17">
    <source>
        <dbReference type="Proteomes" id="UP000585474"/>
    </source>
</evidence>
<dbReference type="FunFam" id="3.40.30.10:FF:000184">
    <property type="entry name" value="Protein disulfide-isomerase"/>
    <property type="match status" value="1"/>
</dbReference>
<comment type="catalytic activity">
    <reaction evidence="1 14">
        <text>Catalyzes the rearrangement of -S-S- bonds in proteins.</text>
        <dbReference type="EC" id="5.3.4.1"/>
    </reaction>
</comment>
<evidence type="ECO:0000259" key="15">
    <source>
        <dbReference type="PROSITE" id="PS51352"/>
    </source>
</evidence>
<sequence length="534" mass="59868">MASRDWICLFVFVFVFSLIASSFASESEEAQSKEFVLNLDHSNFAETVGKHDFIVVEFYAPWCGHCKKLAPEYEKAAAVLSSHDPPVILAKVDANEEKNKELASEFEVKGFPTIKILRNGGKNIQDYKGPRDADGIVTYLKKQSGPASSEIKSVEDASALLDGNKIVVVGVFPEFSGEKYENFTALAEKLRSDYELGHTLDAKLLPRGDSSVKGPVVRLFKPFDELNVDFQDFNVDAMEKFVGETSIPLVTIFDKDPNNHPFVIKFFNSPNDKAMLFMNFSGEHDDAFKSKYRDVAEQYKGKGINFLMGDMESSQGAFEYFGLKEDQVPVIVVQTNNGQKYIKPNLEPDQIASWVKEYKEGNVLPYKKSEPIPKVNDEPVKVVVADSFQDMVFNSGKNILLEFYAPWCGHCKKLAPILDEVAVSLQSDADVVIAKIDGTANDIPSDVFDVKGYPTLYFRSASGNLSQYDGDRTKEAIIDFIQKNRDTATQQDHGKDELTQKFSICNEMCRHERSLIHVWQKTVLETTLMGDCTA</sequence>
<dbReference type="EMBL" id="BJWL01000004">
    <property type="protein sequence ID" value="GFY85351.1"/>
    <property type="molecule type" value="Genomic_DNA"/>
</dbReference>
<evidence type="ECO:0000256" key="3">
    <source>
        <dbReference type="ARBA" id="ARBA00006347"/>
    </source>
</evidence>
<feature type="signal peptide" evidence="14">
    <location>
        <begin position="1"/>
        <end position="24"/>
    </location>
</feature>
<dbReference type="EC" id="5.3.4.1" evidence="4 14"/>
<dbReference type="Gene3D" id="3.40.30.10">
    <property type="entry name" value="Glutaredoxin"/>
    <property type="match status" value="4"/>
</dbReference>
<dbReference type="PANTHER" id="PTHR18929:SF132">
    <property type="entry name" value="PROTEIN DISULFIDE-ISOMERASE A3"/>
    <property type="match status" value="1"/>
</dbReference>
<protein>
    <recommendedName>
        <fullName evidence="4 14">Protein disulfide-isomerase</fullName>
        <ecNumber evidence="4 14">5.3.4.1</ecNumber>
    </recommendedName>
</protein>
<dbReference type="PROSITE" id="PS51352">
    <property type="entry name" value="THIOREDOXIN_2"/>
    <property type="match status" value="2"/>
</dbReference>
<name>A0A7J0EFW6_9ERIC</name>
<feature type="domain" description="Thioredoxin" evidence="15">
    <location>
        <begin position="14"/>
        <end position="145"/>
    </location>
</feature>
<keyword evidence="9" id="KW-0325">Glycoprotein</keyword>
<keyword evidence="10 14" id="KW-0413">Isomerase</keyword>
<keyword evidence="11 12" id="KW-0676">Redox-active center</keyword>
<dbReference type="Pfam" id="PF13848">
    <property type="entry name" value="Thioredoxin_6"/>
    <property type="match status" value="1"/>
</dbReference>